<dbReference type="PANTHER" id="PTHR19367:SF18">
    <property type="entry name" value="T CELL RECEPTOR ALPHA VARIABLE 16"/>
    <property type="match status" value="1"/>
</dbReference>
<dbReference type="Pfam" id="PF07686">
    <property type="entry name" value="V-set"/>
    <property type="match status" value="1"/>
</dbReference>
<keyword evidence="3" id="KW-0675">Receptor</keyword>
<evidence type="ECO:0000259" key="6">
    <source>
        <dbReference type="PROSITE" id="PS50835"/>
    </source>
</evidence>
<name>A0A674J230_9SAUR</name>
<dbReference type="Ensembl" id="ENSTMTT00000016418.1">
    <property type="protein sequence ID" value="ENSTMTP00000015861.1"/>
    <property type="gene ID" value="ENSTMTG00000011552.1"/>
</dbReference>
<evidence type="ECO:0000256" key="1">
    <source>
        <dbReference type="ARBA" id="ARBA00022729"/>
    </source>
</evidence>
<dbReference type="InterPro" id="IPR036179">
    <property type="entry name" value="Ig-like_dom_sf"/>
</dbReference>
<sequence>MHLEPVLWVKCSAALGDSVQSREPEVSKSEGNTVSLSCSYDTSSSNVYLYWYRQYPHQAPQYILWSGAKSYRDLSDTYRQGLFACCGKSIGVQCYLLAGYMNTFYHWKSFHACMDQAQRRGIVLLQVLQVKVFSYWFLNVMIPDGPSAMYTGQTGQSLCKRINGHKSDIRNHNIQKPVVEHFNLSGHSMTDLHVAILQQKSFKNRLQRETAELELIC</sequence>
<dbReference type="InterPro" id="IPR007110">
    <property type="entry name" value="Ig-like_dom"/>
</dbReference>
<dbReference type="InterPro" id="IPR051287">
    <property type="entry name" value="TCR_variable_region"/>
</dbReference>
<dbReference type="Proteomes" id="UP000472274">
    <property type="component" value="Unplaced"/>
</dbReference>
<dbReference type="GO" id="GO:0042101">
    <property type="term" value="C:T cell receptor complex"/>
    <property type="evidence" value="ECO:0007669"/>
    <property type="project" value="UniProtKB-KW"/>
</dbReference>
<evidence type="ECO:0000256" key="2">
    <source>
        <dbReference type="ARBA" id="ARBA00023130"/>
    </source>
</evidence>
<evidence type="ECO:0000313" key="7">
    <source>
        <dbReference type="Ensembl" id="ENSTMTP00000015861.1"/>
    </source>
</evidence>
<organism evidence="7 8">
    <name type="scientific">Terrapene triunguis</name>
    <name type="common">Three-toed box turtle</name>
    <dbReference type="NCBI Taxonomy" id="2587831"/>
    <lineage>
        <taxon>Eukaryota</taxon>
        <taxon>Metazoa</taxon>
        <taxon>Chordata</taxon>
        <taxon>Craniata</taxon>
        <taxon>Vertebrata</taxon>
        <taxon>Euteleostomi</taxon>
        <taxon>Archelosauria</taxon>
        <taxon>Testudinata</taxon>
        <taxon>Testudines</taxon>
        <taxon>Cryptodira</taxon>
        <taxon>Durocryptodira</taxon>
        <taxon>Testudinoidea</taxon>
        <taxon>Emydidae</taxon>
        <taxon>Terrapene</taxon>
    </lineage>
</organism>
<dbReference type="InterPro" id="IPR013106">
    <property type="entry name" value="Ig_V-set"/>
</dbReference>
<dbReference type="InterPro" id="IPR013783">
    <property type="entry name" value="Ig-like_fold"/>
</dbReference>
<protein>
    <recommendedName>
        <fullName evidence="6">Ig-like domain-containing protein</fullName>
    </recommendedName>
</protein>
<keyword evidence="8" id="KW-1185">Reference proteome</keyword>
<reference evidence="7" key="2">
    <citation type="submission" date="2025-09" db="UniProtKB">
        <authorList>
            <consortium name="Ensembl"/>
        </authorList>
    </citation>
    <scope>IDENTIFICATION</scope>
</reference>
<feature type="domain" description="Ig-like" evidence="6">
    <location>
        <begin position="5"/>
        <end position="85"/>
    </location>
</feature>
<keyword evidence="2" id="KW-1064">Adaptive immunity</keyword>
<dbReference type="AlphaFoldDB" id="A0A674J230"/>
<dbReference type="GO" id="GO:0002250">
    <property type="term" value="P:adaptive immune response"/>
    <property type="evidence" value="ECO:0007669"/>
    <property type="project" value="UniProtKB-KW"/>
</dbReference>
<keyword evidence="1" id="KW-0732">Signal</keyword>
<keyword evidence="5" id="KW-1279">T cell receptor</keyword>
<reference evidence="7" key="1">
    <citation type="submission" date="2025-08" db="UniProtKB">
        <authorList>
            <consortium name="Ensembl"/>
        </authorList>
    </citation>
    <scope>IDENTIFICATION</scope>
</reference>
<keyword evidence="5" id="KW-0391">Immunity</keyword>
<keyword evidence="4" id="KW-0393">Immunoglobulin domain</keyword>
<dbReference type="SUPFAM" id="SSF48726">
    <property type="entry name" value="Immunoglobulin"/>
    <property type="match status" value="1"/>
</dbReference>
<accession>A0A674J230</accession>
<evidence type="ECO:0000313" key="8">
    <source>
        <dbReference type="Proteomes" id="UP000472274"/>
    </source>
</evidence>
<dbReference type="GeneTree" id="ENSGT00940000171253"/>
<proteinExistence type="predicted"/>
<evidence type="ECO:0000256" key="4">
    <source>
        <dbReference type="ARBA" id="ARBA00023319"/>
    </source>
</evidence>
<evidence type="ECO:0000256" key="3">
    <source>
        <dbReference type="ARBA" id="ARBA00023170"/>
    </source>
</evidence>
<dbReference type="PROSITE" id="PS50835">
    <property type="entry name" value="IG_LIKE"/>
    <property type="match status" value="1"/>
</dbReference>
<dbReference type="PANTHER" id="PTHR19367">
    <property type="entry name" value="T-CELL RECEPTOR ALPHA CHAIN V REGION"/>
    <property type="match status" value="1"/>
</dbReference>
<dbReference type="InParanoid" id="A0A674J230"/>
<evidence type="ECO:0000256" key="5">
    <source>
        <dbReference type="ARBA" id="ARBA00043266"/>
    </source>
</evidence>
<dbReference type="Gene3D" id="2.60.40.10">
    <property type="entry name" value="Immunoglobulins"/>
    <property type="match status" value="1"/>
</dbReference>